<evidence type="ECO:0000256" key="5">
    <source>
        <dbReference type="ARBA" id="ARBA00022777"/>
    </source>
</evidence>
<keyword evidence="6" id="KW-0067">ATP-binding</keyword>
<keyword evidence="4" id="KW-0547">Nucleotide-binding</keyword>
<protein>
    <recommendedName>
        <fullName evidence="1">dual-specificity kinase</fullName>
        <ecNumber evidence="1">2.7.12.1</ecNumber>
    </recommendedName>
</protein>
<keyword evidence="5" id="KW-0418">Kinase</keyword>
<feature type="transmembrane region" description="Helical" evidence="9">
    <location>
        <begin position="70"/>
        <end position="95"/>
    </location>
</feature>
<dbReference type="SMART" id="SM00220">
    <property type="entry name" value="S_TKc"/>
    <property type="match status" value="1"/>
</dbReference>
<evidence type="ECO:0000256" key="4">
    <source>
        <dbReference type="ARBA" id="ARBA00022741"/>
    </source>
</evidence>
<evidence type="ECO:0000256" key="7">
    <source>
        <dbReference type="ARBA" id="ARBA00037966"/>
    </source>
</evidence>
<dbReference type="PANTHER" id="PTHR45646">
    <property type="entry name" value="SERINE/THREONINE-PROTEIN KINASE DOA-RELATED"/>
    <property type="match status" value="1"/>
</dbReference>
<keyword evidence="9" id="KW-0812">Transmembrane</keyword>
<evidence type="ECO:0000256" key="1">
    <source>
        <dbReference type="ARBA" id="ARBA00013203"/>
    </source>
</evidence>
<gene>
    <name evidence="11" type="ORF">GOODEAATRI_027679</name>
</gene>
<keyword evidence="3" id="KW-0808">Transferase</keyword>
<dbReference type="EMBL" id="JAHRIO010013663">
    <property type="protein sequence ID" value="MEQ2163189.1"/>
    <property type="molecule type" value="Genomic_DNA"/>
</dbReference>
<feature type="domain" description="Protein kinase" evidence="10">
    <location>
        <begin position="1"/>
        <end position="137"/>
    </location>
</feature>
<dbReference type="InterPro" id="IPR051175">
    <property type="entry name" value="CLK_kinases"/>
</dbReference>
<keyword evidence="12" id="KW-1185">Reference proteome</keyword>
<dbReference type="PANTHER" id="PTHR45646:SF6">
    <property type="entry name" value="DUAL SPECIFICITY PROTEIN KINASE CLK2"/>
    <property type="match status" value="1"/>
</dbReference>
<dbReference type="SUPFAM" id="SSF56112">
    <property type="entry name" value="Protein kinase-like (PK-like)"/>
    <property type="match status" value="1"/>
</dbReference>
<keyword evidence="2" id="KW-0723">Serine/threonine-protein kinase</keyword>
<organism evidence="11 12">
    <name type="scientific">Goodea atripinnis</name>
    <dbReference type="NCBI Taxonomy" id="208336"/>
    <lineage>
        <taxon>Eukaryota</taxon>
        <taxon>Metazoa</taxon>
        <taxon>Chordata</taxon>
        <taxon>Craniata</taxon>
        <taxon>Vertebrata</taxon>
        <taxon>Euteleostomi</taxon>
        <taxon>Actinopterygii</taxon>
        <taxon>Neopterygii</taxon>
        <taxon>Teleostei</taxon>
        <taxon>Neoteleostei</taxon>
        <taxon>Acanthomorphata</taxon>
        <taxon>Ovalentaria</taxon>
        <taxon>Atherinomorphae</taxon>
        <taxon>Cyprinodontiformes</taxon>
        <taxon>Goodeidae</taxon>
        <taxon>Goodea</taxon>
    </lineage>
</organism>
<dbReference type="Gene3D" id="1.10.510.10">
    <property type="entry name" value="Transferase(Phosphotransferase) domain 1"/>
    <property type="match status" value="2"/>
</dbReference>
<accession>A0ABV0MVN1</accession>
<keyword evidence="9" id="KW-0472">Membrane</keyword>
<proteinExistence type="inferred from homology"/>
<feature type="region of interest" description="Disordered" evidence="8">
    <location>
        <begin position="139"/>
        <end position="159"/>
    </location>
</feature>
<evidence type="ECO:0000256" key="8">
    <source>
        <dbReference type="SAM" id="MobiDB-lite"/>
    </source>
</evidence>
<evidence type="ECO:0000256" key="6">
    <source>
        <dbReference type="ARBA" id="ARBA00022840"/>
    </source>
</evidence>
<sequence>MTYNVEKKREERTVKSTAVRVVDFGSATFDHEHHSTIVSTRHYRAPEVILELGWSHPCDVWSIGCILFEYYLGFTLFQLSAFIFSSYAFVFCLFLNQRYLLSEAEEHHQLFDLVESMLEYEPTKRLTLSDSLKHPFFENNGTGEAAGSKNWEGNRDISR</sequence>
<dbReference type="PROSITE" id="PS50011">
    <property type="entry name" value="PROTEIN_KINASE_DOM"/>
    <property type="match status" value="1"/>
</dbReference>
<dbReference type="InterPro" id="IPR000719">
    <property type="entry name" value="Prot_kinase_dom"/>
</dbReference>
<evidence type="ECO:0000256" key="3">
    <source>
        <dbReference type="ARBA" id="ARBA00022679"/>
    </source>
</evidence>
<name>A0ABV0MVN1_9TELE</name>
<evidence type="ECO:0000256" key="9">
    <source>
        <dbReference type="SAM" id="Phobius"/>
    </source>
</evidence>
<evidence type="ECO:0000259" key="10">
    <source>
        <dbReference type="PROSITE" id="PS50011"/>
    </source>
</evidence>
<dbReference type="EC" id="2.7.12.1" evidence="1"/>
<evidence type="ECO:0000313" key="11">
    <source>
        <dbReference type="EMBL" id="MEQ2163189.1"/>
    </source>
</evidence>
<comment type="similarity">
    <text evidence="7">Belongs to the protein kinase superfamily. CMGC Ser/Thr protein kinase family. Lammer subfamily.</text>
</comment>
<evidence type="ECO:0000256" key="2">
    <source>
        <dbReference type="ARBA" id="ARBA00022527"/>
    </source>
</evidence>
<comment type="caution">
    <text evidence="11">The sequence shown here is derived from an EMBL/GenBank/DDBJ whole genome shotgun (WGS) entry which is preliminary data.</text>
</comment>
<dbReference type="Pfam" id="PF00069">
    <property type="entry name" value="Pkinase"/>
    <property type="match status" value="1"/>
</dbReference>
<keyword evidence="9" id="KW-1133">Transmembrane helix</keyword>
<reference evidence="11 12" key="1">
    <citation type="submission" date="2021-06" db="EMBL/GenBank/DDBJ databases">
        <authorList>
            <person name="Palmer J.M."/>
        </authorList>
    </citation>
    <scope>NUCLEOTIDE SEQUENCE [LARGE SCALE GENOMIC DNA]</scope>
    <source>
        <strain evidence="11 12">GA_2019</strain>
        <tissue evidence="11">Muscle</tissue>
    </source>
</reference>
<evidence type="ECO:0000313" key="12">
    <source>
        <dbReference type="Proteomes" id="UP001476798"/>
    </source>
</evidence>
<dbReference type="Proteomes" id="UP001476798">
    <property type="component" value="Unassembled WGS sequence"/>
</dbReference>
<dbReference type="InterPro" id="IPR011009">
    <property type="entry name" value="Kinase-like_dom_sf"/>
</dbReference>